<reference evidence="2" key="1">
    <citation type="submission" date="2018-06" db="EMBL/GenBank/DDBJ databases">
        <authorList>
            <person name="Zhirakovskaya E."/>
        </authorList>
    </citation>
    <scope>NUCLEOTIDE SEQUENCE</scope>
</reference>
<evidence type="ECO:0000313" key="2">
    <source>
        <dbReference type="EMBL" id="VAW96535.1"/>
    </source>
</evidence>
<dbReference type="AlphaFoldDB" id="A0A3B0ZSL5"/>
<organism evidence="2">
    <name type="scientific">hydrothermal vent metagenome</name>
    <dbReference type="NCBI Taxonomy" id="652676"/>
    <lineage>
        <taxon>unclassified sequences</taxon>
        <taxon>metagenomes</taxon>
        <taxon>ecological metagenomes</taxon>
    </lineage>
</organism>
<feature type="region of interest" description="Disordered" evidence="1">
    <location>
        <begin position="154"/>
        <end position="173"/>
    </location>
</feature>
<protein>
    <submittedName>
        <fullName evidence="2">Uncharacterized protein</fullName>
    </submittedName>
</protein>
<gene>
    <name evidence="2" type="ORF">MNBD_GAMMA19-703</name>
</gene>
<proteinExistence type="predicted"/>
<sequence>MTGITKKENLSGKKWWSINRNKAEYANSTSIDKLDATFRENIKEFKKAITDAGANVSISTTQRSEKRAYILHWAYKIAKGLVTADKVPAKTGVDITWDHGTNTISKNAALEMITEAQVAYQPSLTSNHIKGKAIDWTITWTGTLNIKNKQGKDVEITSEPKHGGKGRTHNGNTDFHAIGKTYGVIKANFKKIDGPHWSIDGK</sequence>
<evidence type="ECO:0000256" key="1">
    <source>
        <dbReference type="SAM" id="MobiDB-lite"/>
    </source>
</evidence>
<dbReference type="EMBL" id="UOFV01000088">
    <property type="protein sequence ID" value="VAW96535.1"/>
    <property type="molecule type" value="Genomic_DNA"/>
</dbReference>
<name>A0A3B0ZSL5_9ZZZZ</name>
<accession>A0A3B0ZSL5</accession>